<dbReference type="PROSITE" id="PS50883">
    <property type="entry name" value="EAL"/>
    <property type="match status" value="1"/>
</dbReference>
<gene>
    <name evidence="4" type="ORF">DNX69_16815</name>
</gene>
<dbReference type="PROSITE" id="PS50887">
    <property type="entry name" value="GGDEF"/>
    <property type="match status" value="1"/>
</dbReference>
<dbReference type="InterPro" id="IPR035965">
    <property type="entry name" value="PAS-like_dom_sf"/>
</dbReference>
<feature type="domain" description="GGDEF" evidence="3">
    <location>
        <begin position="435"/>
        <end position="569"/>
    </location>
</feature>
<proteinExistence type="predicted"/>
<dbReference type="InterPro" id="IPR000160">
    <property type="entry name" value="GGDEF_dom"/>
</dbReference>
<dbReference type="InterPro" id="IPR052155">
    <property type="entry name" value="Biofilm_reg_signaling"/>
</dbReference>
<dbReference type="InterPro" id="IPR029787">
    <property type="entry name" value="Nucleotide_cyclase"/>
</dbReference>
<dbReference type="AlphaFoldDB" id="A0A323UDQ5"/>
<dbReference type="CDD" id="cd01949">
    <property type="entry name" value="GGDEF"/>
    <property type="match status" value="1"/>
</dbReference>
<evidence type="ECO:0000259" key="2">
    <source>
        <dbReference type="PROSITE" id="PS50883"/>
    </source>
</evidence>
<dbReference type="PANTHER" id="PTHR44757">
    <property type="entry name" value="DIGUANYLATE CYCLASE DGCP"/>
    <property type="match status" value="1"/>
</dbReference>
<dbReference type="Pfam" id="PF00990">
    <property type="entry name" value="GGDEF"/>
    <property type="match status" value="1"/>
</dbReference>
<dbReference type="Pfam" id="PF13426">
    <property type="entry name" value="PAS_9"/>
    <property type="match status" value="2"/>
</dbReference>
<feature type="domain" description="EAL" evidence="2">
    <location>
        <begin position="578"/>
        <end position="833"/>
    </location>
</feature>
<dbReference type="InterPro" id="IPR001633">
    <property type="entry name" value="EAL_dom"/>
</dbReference>
<dbReference type="SUPFAM" id="SSF55073">
    <property type="entry name" value="Nucleotide cyclase"/>
    <property type="match status" value="1"/>
</dbReference>
<dbReference type="Proteomes" id="UP000248134">
    <property type="component" value="Unassembled WGS sequence"/>
</dbReference>
<dbReference type="SMART" id="SM00052">
    <property type="entry name" value="EAL"/>
    <property type="match status" value="1"/>
</dbReference>
<evidence type="ECO:0000259" key="3">
    <source>
        <dbReference type="PROSITE" id="PS50887"/>
    </source>
</evidence>
<dbReference type="Gene3D" id="3.20.20.450">
    <property type="entry name" value="EAL domain"/>
    <property type="match status" value="1"/>
</dbReference>
<dbReference type="PROSITE" id="PS50113">
    <property type="entry name" value="PAC"/>
    <property type="match status" value="3"/>
</dbReference>
<dbReference type="SUPFAM" id="SSF55785">
    <property type="entry name" value="PYP-like sensor domain (PAS domain)"/>
    <property type="match status" value="3"/>
</dbReference>
<name>A0A323UDQ5_RHOPL</name>
<dbReference type="Gene3D" id="3.30.70.270">
    <property type="match status" value="1"/>
</dbReference>
<comment type="caution">
    <text evidence="4">The sequence shown here is derived from an EMBL/GenBank/DDBJ whole genome shotgun (WGS) entry which is preliminary data.</text>
</comment>
<dbReference type="InterPro" id="IPR000014">
    <property type="entry name" value="PAS"/>
</dbReference>
<dbReference type="SMART" id="SM00086">
    <property type="entry name" value="PAC"/>
    <property type="match status" value="3"/>
</dbReference>
<accession>A0A323UDQ5</accession>
<evidence type="ECO:0000313" key="4">
    <source>
        <dbReference type="EMBL" id="PZA10992.1"/>
    </source>
</evidence>
<evidence type="ECO:0000259" key="1">
    <source>
        <dbReference type="PROSITE" id="PS50113"/>
    </source>
</evidence>
<dbReference type="Pfam" id="PF00563">
    <property type="entry name" value="EAL"/>
    <property type="match status" value="1"/>
</dbReference>
<dbReference type="InterPro" id="IPR000700">
    <property type="entry name" value="PAS-assoc_C"/>
</dbReference>
<evidence type="ECO:0000313" key="5">
    <source>
        <dbReference type="Proteomes" id="UP000248134"/>
    </source>
</evidence>
<protein>
    <submittedName>
        <fullName evidence="4">Bifunctional diguanylate cyclase/phosphodiesterase</fullName>
    </submittedName>
</protein>
<dbReference type="OrthoDB" id="9814202at2"/>
<dbReference type="CDD" id="cd01948">
    <property type="entry name" value="EAL"/>
    <property type="match status" value="1"/>
</dbReference>
<dbReference type="SUPFAM" id="SSF141868">
    <property type="entry name" value="EAL domain-like"/>
    <property type="match status" value="1"/>
</dbReference>
<feature type="domain" description="PAC" evidence="1">
    <location>
        <begin position="352"/>
        <end position="403"/>
    </location>
</feature>
<dbReference type="PANTHER" id="PTHR44757:SF2">
    <property type="entry name" value="BIOFILM ARCHITECTURE MAINTENANCE PROTEIN MBAA"/>
    <property type="match status" value="1"/>
</dbReference>
<reference evidence="4 5" key="1">
    <citation type="submission" date="2018-06" db="EMBL/GenBank/DDBJ databases">
        <title>Draft Whole-Genome Sequence of the purple photosynthetic bacterium Rhodospeudomonas palustris XCP.</title>
        <authorList>
            <person name="Rayyan A."/>
            <person name="Meyer T.E."/>
            <person name="Kyndt J.A."/>
        </authorList>
    </citation>
    <scope>NUCLEOTIDE SEQUENCE [LARGE SCALE GENOMIC DNA]</scope>
    <source>
        <strain evidence="4 5">XCP</strain>
    </source>
</reference>
<dbReference type="InterPro" id="IPR043128">
    <property type="entry name" value="Rev_trsase/Diguanyl_cyclase"/>
</dbReference>
<dbReference type="InterPro" id="IPR001610">
    <property type="entry name" value="PAC"/>
</dbReference>
<feature type="domain" description="PAC" evidence="1">
    <location>
        <begin position="224"/>
        <end position="276"/>
    </location>
</feature>
<dbReference type="NCBIfam" id="TIGR00254">
    <property type="entry name" value="GGDEF"/>
    <property type="match status" value="1"/>
</dbReference>
<organism evidence="4 5">
    <name type="scientific">Rhodopseudomonas palustris</name>
    <dbReference type="NCBI Taxonomy" id="1076"/>
    <lineage>
        <taxon>Bacteria</taxon>
        <taxon>Pseudomonadati</taxon>
        <taxon>Pseudomonadota</taxon>
        <taxon>Alphaproteobacteria</taxon>
        <taxon>Hyphomicrobiales</taxon>
        <taxon>Nitrobacteraceae</taxon>
        <taxon>Rhodopseudomonas</taxon>
    </lineage>
</organism>
<dbReference type="EMBL" id="QKQS01000023">
    <property type="protein sequence ID" value="PZA10992.1"/>
    <property type="molecule type" value="Genomic_DNA"/>
</dbReference>
<dbReference type="InterPro" id="IPR035919">
    <property type="entry name" value="EAL_sf"/>
</dbReference>
<dbReference type="SMART" id="SM00267">
    <property type="entry name" value="GGDEF"/>
    <property type="match status" value="1"/>
</dbReference>
<feature type="domain" description="PAC" evidence="1">
    <location>
        <begin position="97"/>
        <end position="149"/>
    </location>
</feature>
<sequence length="853" mass="93499">MALRGASLRQRYPREPRGWHQEWSLRRAMKMARIAYWESYDSAATDFWMSPEFAALYDFQTVTESIPIAPLRERDLAESRDVLQVHYVACWTEGRPFAVETKLLKPDGSQFDCVVHGEPEFDSSGQVQRVFGIVRDATPETSALRQLAESEQRLADFVSTASDWCWESDPDHRLLPHPKSVEGNVALQTVASGGKPRWELACAPGDEGSMALHRADMEAHRPFREFVYTSIGHDGSRVSISTSGKPIFADDGTFLGYRGTARDITQLEVARALLDQRTGALEEAHRLGKIGTWHHRLDVGRTIWSPELYHLLGLEADAFPPTYENTTSYFLDDDARRLLKLQARVLRSGNTEATDIRVAHADGAPRDLAIICKAEIANGQIIGLIGTAQDVTERKEAERRLEQLAYTDPLTGLANRALFKRRLADLFEAPIPEDGHSALYLIDLDRFKEVNDSLGHSTGDSLLIHVAGVLRRELDPQAFIARIGGDEFAVLMSGSGTTAEAPIALADRLIAKLSVPVELAEGEACIGATIGIALLPQHGATAEKASRNADLALYMAKEAGRGRAQLFEPAYAEAVDQKLDLGRRLRHAVESGGLTTHYQPQIDLKTGRVVGFEALLRWSHPERGPISPAEFIPIAESTGLIVDLGHWVLRDACKQMRAWLDAGLPARSISVNVSPAQIWTGDFEKVVAAVLAETGLPAELLWLELTESLFVDHTKQRVSTTLAALSKLGIGLALDDFGSGYSSLGYLTRLPFNCLKIDRSFVSGIATVPEKRKLLGGIIALSHGLGMSVVAEGAELAEEVDLLTAFDCDFVQGFAFSRPVGADQAVEVAAEIEQEAALIRSTNRAEFADLSTD</sequence>
<dbReference type="Gene3D" id="3.30.450.20">
    <property type="entry name" value="PAS domain"/>
    <property type="match status" value="3"/>
</dbReference>